<dbReference type="SUPFAM" id="SSF52172">
    <property type="entry name" value="CheY-like"/>
    <property type="match status" value="1"/>
</dbReference>
<dbReference type="InterPro" id="IPR011006">
    <property type="entry name" value="CheY-like_superfamily"/>
</dbReference>
<dbReference type="InterPro" id="IPR036890">
    <property type="entry name" value="HATPase_C_sf"/>
</dbReference>
<evidence type="ECO:0000313" key="8">
    <source>
        <dbReference type="EMBL" id="NME67463.1"/>
    </source>
</evidence>
<dbReference type="InterPro" id="IPR004358">
    <property type="entry name" value="Sig_transdc_His_kin-like_C"/>
</dbReference>
<dbReference type="PRINTS" id="PR00344">
    <property type="entry name" value="BCTRLSENSOR"/>
</dbReference>
<keyword evidence="3 5" id="KW-0597">Phosphoprotein</keyword>
<dbReference type="Proteomes" id="UP000576082">
    <property type="component" value="Unassembled WGS sequence"/>
</dbReference>
<evidence type="ECO:0000256" key="1">
    <source>
        <dbReference type="ARBA" id="ARBA00000085"/>
    </source>
</evidence>
<dbReference type="Gene3D" id="1.10.287.130">
    <property type="match status" value="1"/>
</dbReference>
<evidence type="ECO:0000256" key="3">
    <source>
        <dbReference type="ARBA" id="ARBA00022553"/>
    </source>
</evidence>
<dbReference type="CDD" id="cd16922">
    <property type="entry name" value="HATPase_EvgS-ArcB-TorS-like"/>
    <property type="match status" value="1"/>
</dbReference>
<dbReference type="EMBL" id="JABANE010000011">
    <property type="protein sequence ID" value="NME67463.1"/>
    <property type="molecule type" value="Genomic_DNA"/>
</dbReference>
<dbReference type="Gene3D" id="3.30.565.10">
    <property type="entry name" value="Histidine kinase-like ATPase, C-terminal domain"/>
    <property type="match status" value="1"/>
</dbReference>
<feature type="domain" description="Histidine kinase" evidence="6">
    <location>
        <begin position="279"/>
        <end position="500"/>
    </location>
</feature>
<name>A0A7X9P0W1_9BACT</name>
<organism evidence="8 9">
    <name type="scientific">Flammeovirga aprica JL-4</name>
    <dbReference type="NCBI Taxonomy" id="694437"/>
    <lineage>
        <taxon>Bacteria</taxon>
        <taxon>Pseudomonadati</taxon>
        <taxon>Bacteroidota</taxon>
        <taxon>Cytophagia</taxon>
        <taxon>Cytophagales</taxon>
        <taxon>Flammeovirgaceae</taxon>
        <taxon>Flammeovirga</taxon>
    </lineage>
</organism>
<dbReference type="PANTHER" id="PTHR45339:SF1">
    <property type="entry name" value="HYBRID SIGNAL TRANSDUCTION HISTIDINE KINASE J"/>
    <property type="match status" value="1"/>
</dbReference>
<keyword evidence="4" id="KW-0902">Two-component regulatory system</keyword>
<proteinExistence type="predicted"/>
<evidence type="ECO:0000259" key="6">
    <source>
        <dbReference type="PROSITE" id="PS50109"/>
    </source>
</evidence>
<dbReference type="Pfam" id="PF00072">
    <property type="entry name" value="Response_reg"/>
    <property type="match status" value="1"/>
</dbReference>
<feature type="domain" description="Response regulatory" evidence="7">
    <location>
        <begin position="524"/>
        <end position="644"/>
    </location>
</feature>
<accession>A0A7X9P0W1</accession>
<dbReference type="Gene3D" id="3.40.50.2300">
    <property type="match status" value="1"/>
</dbReference>
<feature type="modified residue" description="4-aspartylphosphate" evidence="5">
    <location>
        <position position="575"/>
    </location>
</feature>
<comment type="catalytic activity">
    <reaction evidence="1">
        <text>ATP + protein L-histidine = ADP + protein N-phospho-L-histidine.</text>
        <dbReference type="EC" id="2.7.13.3"/>
    </reaction>
</comment>
<evidence type="ECO:0000256" key="4">
    <source>
        <dbReference type="ARBA" id="ARBA00023012"/>
    </source>
</evidence>
<protein>
    <recommendedName>
        <fullName evidence="2">histidine kinase</fullName>
        <ecNumber evidence="2">2.7.13.3</ecNumber>
    </recommendedName>
</protein>
<dbReference type="SUPFAM" id="SSF55874">
    <property type="entry name" value="ATPase domain of HSP90 chaperone/DNA topoisomerase II/histidine kinase"/>
    <property type="match status" value="1"/>
</dbReference>
<evidence type="ECO:0000256" key="2">
    <source>
        <dbReference type="ARBA" id="ARBA00012438"/>
    </source>
</evidence>
<dbReference type="InterPro" id="IPR001789">
    <property type="entry name" value="Sig_transdc_resp-reg_receiver"/>
</dbReference>
<dbReference type="Pfam" id="PF00512">
    <property type="entry name" value="HisKA"/>
    <property type="match status" value="1"/>
</dbReference>
<dbReference type="CDD" id="cd00082">
    <property type="entry name" value="HisKA"/>
    <property type="match status" value="1"/>
</dbReference>
<sequence>MKLKQIKLLSNQDAQTCLFLSSKIGEGENFKESLDLFFDAYSTILNPFNVSLFFKKDEHHVTLNPPFIHNYGLAYIYTNHTYYPPQVYFIENFLKLEQPNHVFAKGDKSYYLSEIGEEGILVIQSQKTNFGFDSINGLNSVMNLLSKCLVNTLKLEKLHSYSTSKHNTQSPYPTLRFDKEANILFLNHSAKKIKTHFEDLKWVYADMFKECLSAYQTKEYEQIILDTPYSITIKPIPDQNVVYVYAIDISTRKNIENKLKEEKEKAEKSAQQKMEFLSTMSHEIRTPMNSIIGSINLLIDTQLNPYQSKKLEMMRFAADNLLRLINEILDFNKLEANKVSLEKIRFSVADTMEHLFMMYAQQAEDKNIGYELKTTSLPVNFVMGDPTRLSQVLLNLISNAIKFTEEGAVSFDVDCTYQNDKSIVYQFIVKDSGIGISQNRIDSIFEAFTQADTSTTRKFGGTGLGLNITKKIVDLLEGQLTLESSEGQGSTFKVSLPFTIAENQEEEKKKDNFQIVEGNLKGKKVLLVDDNEFNILIASEFLNRWEAEYITAKNGEDAILKLHDEEQTIDIILMDLQMPVMNGYEATKIIREKRDDYYQNLPIVALSADVASENISEIESKGFNGFASKPFDPETLLTKLITLIEKKTY</sequence>
<keyword evidence="9" id="KW-1185">Reference proteome</keyword>
<evidence type="ECO:0000259" key="7">
    <source>
        <dbReference type="PROSITE" id="PS50110"/>
    </source>
</evidence>
<dbReference type="SUPFAM" id="SSF47384">
    <property type="entry name" value="Homodimeric domain of signal transducing histidine kinase"/>
    <property type="match status" value="1"/>
</dbReference>
<evidence type="ECO:0000256" key="5">
    <source>
        <dbReference type="PROSITE-ProRule" id="PRU00169"/>
    </source>
</evidence>
<dbReference type="SMART" id="SM00448">
    <property type="entry name" value="REC"/>
    <property type="match status" value="1"/>
</dbReference>
<dbReference type="AlphaFoldDB" id="A0A7X9P0W1"/>
<evidence type="ECO:0000313" key="9">
    <source>
        <dbReference type="Proteomes" id="UP000576082"/>
    </source>
</evidence>
<dbReference type="GO" id="GO:0000155">
    <property type="term" value="F:phosphorelay sensor kinase activity"/>
    <property type="evidence" value="ECO:0007669"/>
    <property type="project" value="InterPro"/>
</dbReference>
<dbReference type="SMART" id="SM00387">
    <property type="entry name" value="HATPase_c"/>
    <property type="match status" value="1"/>
</dbReference>
<dbReference type="InterPro" id="IPR036097">
    <property type="entry name" value="HisK_dim/P_sf"/>
</dbReference>
<dbReference type="SMART" id="SM00388">
    <property type="entry name" value="HisKA"/>
    <property type="match status" value="1"/>
</dbReference>
<reference evidence="8 9" key="1">
    <citation type="submission" date="2020-04" db="EMBL/GenBank/DDBJ databases">
        <title>Flammeovirga sp. SR4, a novel species isolated from seawater.</title>
        <authorList>
            <person name="Wang X."/>
        </authorList>
    </citation>
    <scope>NUCLEOTIDE SEQUENCE [LARGE SCALE GENOMIC DNA]</scope>
    <source>
        <strain evidence="8 9">ATCC 23126</strain>
    </source>
</reference>
<dbReference type="InterPro" id="IPR005467">
    <property type="entry name" value="His_kinase_dom"/>
</dbReference>
<dbReference type="FunFam" id="3.30.565.10:FF:000010">
    <property type="entry name" value="Sensor histidine kinase RcsC"/>
    <property type="match status" value="1"/>
</dbReference>
<dbReference type="PROSITE" id="PS50110">
    <property type="entry name" value="RESPONSE_REGULATORY"/>
    <property type="match status" value="1"/>
</dbReference>
<dbReference type="PANTHER" id="PTHR45339">
    <property type="entry name" value="HYBRID SIGNAL TRANSDUCTION HISTIDINE KINASE J"/>
    <property type="match status" value="1"/>
</dbReference>
<dbReference type="RefSeq" id="WP_169655800.1">
    <property type="nucleotide sequence ID" value="NZ_JABANE010000011.1"/>
</dbReference>
<dbReference type="InterPro" id="IPR003594">
    <property type="entry name" value="HATPase_dom"/>
</dbReference>
<dbReference type="CDD" id="cd17546">
    <property type="entry name" value="REC_hyHK_CKI1_RcsC-like"/>
    <property type="match status" value="1"/>
</dbReference>
<comment type="caution">
    <text evidence="8">The sequence shown here is derived from an EMBL/GenBank/DDBJ whole genome shotgun (WGS) entry which is preliminary data.</text>
</comment>
<dbReference type="PROSITE" id="PS50109">
    <property type="entry name" value="HIS_KIN"/>
    <property type="match status" value="1"/>
</dbReference>
<dbReference type="Pfam" id="PF02518">
    <property type="entry name" value="HATPase_c"/>
    <property type="match status" value="1"/>
</dbReference>
<dbReference type="EC" id="2.7.13.3" evidence="2"/>
<dbReference type="InterPro" id="IPR003661">
    <property type="entry name" value="HisK_dim/P_dom"/>
</dbReference>
<gene>
    <name evidence="8" type="ORF">HHU12_05750</name>
</gene>